<feature type="signal peptide" evidence="5">
    <location>
        <begin position="1"/>
        <end position="20"/>
    </location>
</feature>
<dbReference type="PROSITE" id="PS01039">
    <property type="entry name" value="SBP_BACTERIAL_3"/>
    <property type="match status" value="1"/>
</dbReference>
<reference evidence="8 9" key="1">
    <citation type="submission" date="2018-04" db="EMBL/GenBank/DDBJ databases">
        <title>Genome sequencing of Gemmobacter.</title>
        <authorList>
            <person name="Yi H."/>
            <person name="Baek M.-G."/>
        </authorList>
    </citation>
    <scope>NUCLEOTIDE SEQUENCE [LARGE SCALE GENOMIC DNA]</scope>
    <source>
        <strain evidence="8 9">HYN0069</strain>
    </source>
</reference>
<evidence type="ECO:0000259" key="6">
    <source>
        <dbReference type="SMART" id="SM00062"/>
    </source>
</evidence>
<dbReference type="InterPro" id="IPR018313">
    <property type="entry name" value="SBP_3_CS"/>
</dbReference>
<evidence type="ECO:0000256" key="5">
    <source>
        <dbReference type="SAM" id="SignalP"/>
    </source>
</evidence>
<dbReference type="RefSeq" id="WP_108434569.1">
    <property type="nucleotide sequence ID" value="NZ_CP028918.1"/>
</dbReference>
<dbReference type="GO" id="GO:0030313">
    <property type="term" value="C:cell envelope"/>
    <property type="evidence" value="ECO:0007669"/>
    <property type="project" value="UniProtKB-SubCell"/>
</dbReference>
<dbReference type="EMBL" id="CP028918">
    <property type="protein sequence ID" value="AWB47744.1"/>
    <property type="molecule type" value="Genomic_DNA"/>
</dbReference>
<organism evidence="8 9">
    <name type="scientific">Paragemmobacter aquarius</name>
    <dbReference type="NCBI Taxonomy" id="2169400"/>
    <lineage>
        <taxon>Bacteria</taxon>
        <taxon>Pseudomonadati</taxon>
        <taxon>Pseudomonadota</taxon>
        <taxon>Alphaproteobacteria</taxon>
        <taxon>Rhodobacterales</taxon>
        <taxon>Paracoccaceae</taxon>
        <taxon>Paragemmobacter</taxon>
    </lineage>
</organism>
<evidence type="ECO:0000256" key="1">
    <source>
        <dbReference type="ARBA" id="ARBA00004196"/>
    </source>
</evidence>
<dbReference type="InterPro" id="IPR001638">
    <property type="entry name" value="Solute-binding_3/MltF_N"/>
</dbReference>
<dbReference type="PANTHER" id="PTHR35936">
    <property type="entry name" value="MEMBRANE-BOUND LYTIC MUREIN TRANSGLYCOSYLASE F"/>
    <property type="match status" value="1"/>
</dbReference>
<proteinExistence type="inferred from homology"/>
<dbReference type="SMART" id="SM00079">
    <property type="entry name" value="PBPe"/>
    <property type="match status" value="1"/>
</dbReference>
<sequence>MKKIMLATALVALSAAAASAQDTVRIATEGLYPPYNLVNDAGKLDGYEVDLGTEICKRAALTCEFVQNDWDSMMPNLNSGNFDVIMAGMSITEERKADRLFTQNYYPPAISLYVAASADVDLTTSVVAAQTATIQASHVAESGAQLLEFKTPDETVAAVRNGEADAVLADSEFLDPVVAQSNGELVVVDQVQLGGGVGAAFRQSDTELAAKFDKAIAEMKADGSINELIKKWFKEQAVLF</sequence>
<dbReference type="SUPFAM" id="SSF53850">
    <property type="entry name" value="Periplasmic binding protein-like II"/>
    <property type="match status" value="1"/>
</dbReference>
<dbReference type="Gene3D" id="3.40.190.10">
    <property type="entry name" value="Periplasmic binding protein-like II"/>
    <property type="match status" value="2"/>
</dbReference>
<dbReference type="Proteomes" id="UP000244496">
    <property type="component" value="Chromosome"/>
</dbReference>
<dbReference type="PANTHER" id="PTHR35936:SF19">
    <property type="entry name" value="AMINO-ACID-BINDING PROTEIN YXEM-RELATED"/>
    <property type="match status" value="1"/>
</dbReference>
<keyword evidence="3 5" id="KW-0732">Signal</keyword>
<dbReference type="GO" id="GO:0015276">
    <property type="term" value="F:ligand-gated monoatomic ion channel activity"/>
    <property type="evidence" value="ECO:0007669"/>
    <property type="project" value="InterPro"/>
</dbReference>
<evidence type="ECO:0000313" key="9">
    <source>
        <dbReference type="Proteomes" id="UP000244496"/>
    </source>
</evidence>
<evidence type="ECO:0000256" key="3">
    <source>
        <dbReference type="ARBA" id="ARBA00022729"/>
    </source>
</evidence>
<keyword evidence="9" id="KW-1185">Reference proteome</keyword>
<dbReference type="Pfam" id="PF00497">
    <property type="entry name" value="SBP_bac_3"/>
    <property type="match status" value="1"/>
</dbReference>
<dbReference type="InterPro" id="IPR001320">
    <property type="entry name" value="Iontro_rcpt_C"/>
</dbReference>
<feature type="chain" id="PRO_5015651457" evidence="5">
    <location>
        <begin position="21"/>
        <end position="240"/>
    </location>
</feature>
<feature type="domain" description="Solute-binding protein family 3/N-terminal" evidence="6">
    <location>
        <begin position="23"/>
        <end position="236"/>
    </location>
</feature>
<feature type="domain" description="Ionotropic glutamate receptor C-terminal" evidence="7">
    <location>
        <begin position="23"/>
        <end position="235"/>
    </location>
</feature>
<comment type="subcellular location">
    <subcellularLocation>
        <location evidence="1">Cell envelope</location>
    </subcellularLocation>
</comment>
<evidence type="ECO:0000256" key="2">
    <source>
        <dbReference type="ARBA" id="ARBA00010333"/>
    </source>
</evidence>
<accession>A0A2S0UIU9</accession>
<dbReference type="KEGG" id="geh:HYN69_03820"/>
<dbReference type="GO" id="GO:0016020">
    <property type="term" value="C:membrane"/>
    <property type="evidence" value="ECO:0007669"/>
    <property type="project" value="InterPro"/>
</dbReference>
<evidence type="ECO:0000259" key="7">
    <source>
        <dbReference type="SMART" id="SM00079"/>
    </source>
</evidence>
<dbReference type="AlphaFoldDB" id="A0A2S0UIU9"/>
<gene>
    <name evidence="8" type="ORF">HYN69_03820</name>
</gene>
<comment type="similarity">
    <text evidence="2 4">Belongs to the bacterial solute-binding protein 3 family.</text>
</comment>
<protein>
    <submittedName>
        <fullName evidence="8">Amino acid ABC transporter</fullName>
    </submittedName>
</protein>
<dbReference type="SMART" id="SM00062">
    <property type="entry name" value="PBPb"/>
    <property type="match status" value="1"/>
</dbReference>
<evidence type="ECO:0000256" key="4">
    <source>
        <dbReference type="RuleBase" id="RU003744"/>
    </source>
</evidence>
<evidence type="ECO:0000313" key="8">
    <source>
        <dbReference type="EMBL" id="AWB47744.1"/>
    </source>
</evidence>
<name>A0A2S0UIU9_9RHOB</name>
<dbReference type="OrthoDB" id="9807134at2"/>